<evidence type="ECO:0000313" key="8">
    <source>
        <dbReference type="EMBL" id="KAI7838025.1"/>
    </source>
</evidence>
<evidence type="ECO:0000256" key="4">
    <source>
        <dbReference type="ARBA" id="ARBA00022676"/>
    </source>
</evidence>
<evidence type="ECO:0000256" key="7">
    <source>
        <dbReference type="SAM" id="MobiDB-lite"/>
    </source>
</evidence>
<dbReference type="FunFam" id="3.40.50.2000:FF:000039">
    <property type="entry name" value="alpha,alpha-trehalose-phosphate synthase [UDP-forming] 1-like"/>
    <property type="match status" value="1"/>
</dbReference>
<dbReference type="Gene3D" id="3.40.50.1000">
    <property type="entry name" value="HAD superfamily/HAD-like"/>
    <property type="match status" value="1"/>
</dbReference>
<feature type="compositionally biased region" description="Low complexity" evidence="7">
    <location>
        <begin position="29"/>
        <end position="38"/>
    </location>
</feature>
<dbReference type="GO" id="GO:0005829">
    <property type="term" value="C:cytosol"/>
    <property type="evidence" value="ECO:0007669"/>
    <property type="project" value="TreeGrafter"/>
</dbReference>
<evidence type="ECO:0000256" key="2">
    <source>
        <dbReference type="ARBA" id="ARBA00006330"/>
    </source>
</evidence>
<dbReference type="SUPFAM" id="SSF53756">
    <property type="entry name" value="UDP-Glycosyltransferase/glycogen phosphorylase"/>
    <property type="match status" value="1"/>
</dbReference>
<dbReference type="PANTHER" id="PTHR10788:SF106">
    <property type="entry name" value="BCDNA.GH08860"/>
    <property type="match status" value="1"/>
</dbReference>
<reference evidence="8" key="1">
    <citation type="submission" date="2020-11" db="EMBL/GenBank/DDBJ databases">
        <title>Chlorella ohadii genome sequencing and assembly.</title>
        <authorList>
            <person name="Murik O."/>
            <person name="Treves H."/>
            <person name="Kedem I."/>
            <person name="Shotland Y."/>
            <person name="Kaplan A."/>
        </authorList>
    </citation>
    <scope>NUCLEOTIDE SEQUENCE</scope>
    <source>
        <strain evidence="8">1</strain>
    </source>
</reference>
<dbReference type="GO" id="GO:0003825">
    <property type="term" value="F:alpha,alpha-trehalose-phosphate synthase (UDP-forming) activity"/>
    <property type="evidence" value="ECO:0007669"/>
    <property type="project" value="UniProtKB-EC"/>
</dbReference>
<proteinExistence type="inferred from homology"/>
<keyword evidence="4" id="KW-0328">Glycosyltransferase</keyword>
<evidence type="ECO:0000313" key="9">
    <source>
        <dbReference type="Proteomes" id="UP001205105"/>
    </source>
</evidence>
<dbReference type="Gene3D" id="3.40.50.2000">
    <property type="entry name" value="Glycogen Phosphorylase B"/>
    <property type="match status" value="2"/>
</dbReference>
<feature type="region of interest" description="Disordered" evidence="7">
    <location>
        <begin position="933"/>
        <end position="984"/>
    </location>
</feature>
<dbReference type="EMBL" id="JADXDR010000138">
    <property type="protein sequence ID" value="KAI7838025.1"/>
    <property type="molecule type" value="Genomic_DNA"/>
</dbReference>
<dbReference type="Proteomes" id="UP001205105">
    <property type="component" value="Unassembled WGS sequence"/>
</dbReference>
<dbReference type="InterPro" id="IPR003337">
    <property type="entry name" value="Trehalose_PPase"/>
</dbReference>
<keyword evidence="5" id="KW-0808">Transferase</keyword>
<dbReference type="Pfam" id="PF02358">
    <property type="entry name" value="Trehalose_PPase"/>
    <property type="match status" value="1"/>
</dbReference>
<comment type="caution">
    <text evidence="8">The sequence shown here is derived from an EMBL/GenBank/DDBJ whole genome shotgun (WGS) entry which is preliminary data.</text>
</comment>
<evidence type="ECO:0000256" key="5">
    <source>
        <dbReference type="ARBA" id="ARBA00022679"/>
    </source>
</evidence>
<gene>
    <name evidence="8" type="ORF">COHA_008206</name>
</gene>
<comment type="catalytic activity">
    <reaction evidence="6">
        <text>D-glucose 6-phosphate + UDP-alpha-D-glucose = alpha,alpha-trehalose 6-phosphate + UDP + H(+)</text>
        <dbReference type="Rhea" id="RHEA:18889"/>
        <dbReference type="ChEBI" id="CHEBI:15378"/>
        <dbReference type="ChEBI" id="CHEBI:58223"/>
        <dbReference type="ChEBI" id="CHEBI:58429"/>
        <dbReference type="ChEBI" id="CHEBI:58885"/>
        <dbReference type="ChEBI" id="CHEBI:61548"/>
        <dbReference type="EC" id="2.4.1.15"/>
    </reaction>
</comment>
<protein>
    <recommendedName>
        <fullName evidence="3">alpha,alpha-trehalose-phosphate synthase (UDP-forming)</fullName>
        <ecNumber evidence="3">2.4.1.15</ecNumber>
    </recommendedName>
</protein>
<comment type="similarity">
    <text evidence="2">In the C-terminal section; belongs to the trehalose phosphatase family.</text>
</comment>
<dbReference type="CDD" id="cd03788">
    <property type="entry name" value="GT20_TPS"/>
    <property type="match status" value="1"/>
</dbReference>
<dbReference type="GO" id="GO:0004805">
    <property type="term" value="F:trehalose-phosphatase activity"/>
    <property type="evidence" value="ECO:0007669"/>
    <property type="project" value="TreeGrafter"/>
</dbReference>
<sequence length="1063" mass="115767">MSAGAGAARLERRDSEADGGAPPAQPDSTPAVPEAADATAASVAASRVGRLLLQRLRKSQSTTVLYGEPEGALEQLSLQDGGAGMFPQLDSGSQRLIVVANRLPVSAYKDRSGRWQLQVSAGGLVSALMGVGNFQTKWIGWPGVYIEAGPERDELTAALHSEGYSPVYLDQKTCDLHYNGFCNSVLWQLFHYVPLNIDSKLSETRMLQFQWGAHQLANKIFADVVLQHYQDGDIVWVQDYHLMLLPAILKEHKPRMKVGFFLHTPFPSSEIYRTLPVREELLRSVLKADLIGFHTYDYARHFVSACTRILGLEGTPSGVEDNGSLTRVAAFPIGIDPDRFTEALEMPEVKANIAQLLNRYAGRKVMLGVDRLDMIKGIPQKLLAFEKFLEEHPEWRDKVLLVQIAVPSRTDVPEYQRLRSMVHEVVGRINGQYGTLTHVPIYHLDRQLSFNELVALYAITDVALVTSLRDGMNLVSYEYVACQRDNAGVLILSEFAGAAQSLGAGAILVNPWNINDLSQAIEYALMMSDHGEACYKALRPHNDVGWSPLYERHTWADTFISELNDTHVEAELRTKNIPPALDLEAVIGCYKRSRRRLLVLGYNATLTTAVEAPRQPKKHFDQIQALTRVNPAAYSCLAALSQNARVDVVVISGGDKQRLEEVFGDLHIWLAAENGAVVRPPGRKEWQTLMDAGSGDWKESVQLVFEYFCERTPRSFVEQRGTSLVWNYKYADVEFGRIQARDLLQHLLTGPISNAPVDIVRGSKSVEVRPVGVSKGASMERILQYMAASGASGGPGAGLPGTDFCFVGGHFLARDENVFTLFEGQEPGGGGGGAAGSPQADTLLSTLFAQDLEEMPTAITPGRTRSLSSSNPNLAALPEGQPAPPVALALAAATAAAQQAAAVEQQAAAIQQQAQQQQAQAQQQAQQQQAQAQQQAQQQQQPLHFGRRPGLPDNGRQQAGAAALPPLPPHGRNGGGQQQQAHGLPFKVPPKYLFTCTVGRSMASKASYSLSGSMEVAQLLHKMALADGIPTSQLHLPGMSTSASFDDLLQSLMMAEGSMSASL</sequence>
<dbReference type="NCBIfam" id="NF011071">
    <property type="entry name" value="PRK14501.1"/>
    <property type="match status" value="1"/>
</dbReference>
<dbReference type="EC" id="2.4.1.15" evidence="3"/>
<dbReference type="InterPro" id="IPR001830">
    <property type="entry name" value="Glyco_trans_20"/>
</dbReference>
<dbReference type="PANTHER" id="PTHR10788">
    <property type="entry name" value="TREHALOSE-6-PHOSPHATE SYNTHASE"/>
    <property type="match status" value="1"/>
</dbReference>
<dbReference type="InterPro" id="IPR012766">
    <property type="entry name" value="Trehalose_OtsA"/>
</dbReference>
<evidence type="ECO:0000256" key="6">
    <source>
        <dbReference type="ARBA" id="ARBA00048039"/>
    </source>
</evidence>
<organism evidence="8 9">
    <name type="scientific">Chlorella ohadii</name>
    <dbReference type="NCBI Taxonomy" id="2649997"/>
    <lineage>
        <taxon>Eukaryota</taxon>
        <taxon>Viridiplantae</taxon>
        <taxon>Chlorophyta</taxon>
        <taxon>core chlorophytes</taxon>
        <taxon>Trebouxiophyceae</taxon>
        <taxon>Chlorellales</taxon>
        <taxon>Chlorellaceae</taxon>
        <taxon>Chlorella clade</taxon>
        <taxon>Chlorella</taxon>
    </lineage>
</organism>
<feature type="region of interest" description="Disordered" evidence="7">
    <location>
        <begin position="857"/>
        <end position="880"/>
    </location>
</feature>
<dbReference type="AlphaFoldDB" id="A0AAD5H2Q9"/>
<dbReference type="Pfam" id="PF00982">
    <property type="entry name" value="Glyco_transf_20"/>
    <property type="match status" value="1"/>
</dbReference>
<dbReference type="InterPro" id="IPR036412">
    <property type="entry name" value="HAD-like_sf"/>
</dbReference>
<evidence type="ECO:0000256" key="3">
    <source>
        <dbReference type="ARBA" id="ARBA00012538"/>
    </source>
</evidence>
<dbReference type="GO" id="GO:0005992">
    <property type="term" value="P:trehalose biosynthetic process"/>
    <property type="evidence" value="ECO:0007669"/>
    <property type="project" value="InterPro"/>
</dbReference>
<feature type="region of interest" description="Disordered" evidence="7">
    <location>
        <begin position="1"/>
        <end position="38"/>
    </location>
</feature>
<dbReference type="InterPro" id="IPR023214">
    <property type="entry name" value="HAD_sf"/>
</dbReference>
<evidence type="ECO:0000256" key="1">
    <source>
        <dbReference type="ARBA" id="ARBA00005409"/>
    </source>
</evidence>
<dbReference type="NCBIfam" id="TIGR02400">
    <property type="entry name" value="trehalose_OtsA"/>
    <property type="match status" value="1"/>
</dbReference>
<keyword evidence="9" id="KW-1185">Reference proteome</keyword>
<feature type="compositionally biased region" description="Low complexity" evidence="7">
    <location>
        <begin position="866"/>
        <end position="878"/>
    </location>
</feature>
<name>A0AAD5H2Q9_9CHLO</name>
<dbReference type="FunFam" id="3.40.50.2000:FF:000046">
    <property type="entry name" value="alpha,alpha-trehalose-phosphate synthase [UDP-forming] 1"/>
    <property type="match status" value="1"/>
</dbReference>
<dbReference type="SUPFAM" id="SSF56784">
    <property type="entry name" value="HAD-like"/>
    <property type="match status" value="1"/>
</dbReference>
<accession>A0AAD5H2Q9</accession>
<comment type="similarity">
    <text evidence="1">In the N-terminal section; belongs to the glycosyltransferase 20 family.</text>
</comment>